<sequence length="74" mass="8838">MEGEIMSIDKRIDYLTTELIHELGTMEIEEIQEFRTEVMRELDTFKRPELVKVYINRVIDLVIQKKQEKARAAI</sequence>
<keyword evidence="2" id="KW-1185">Reference proteome</keyword>
<gene>
    <name evidence="1" type="ORF">H8S75_23845</name>
</gene>
<name>A0ABR7HCR8_9FIRM</name>
<protein>
    <submittedName>
        <fullName evidence="1">Uncharacterized protein</fullName>
    </submittedName>
</protein>
<proteinExistence type="predicted"/>
<organism evidence="1 2">
    <name type="scientific">Hungatella hominis</name>
    <dbReference type="NCBI Taxonomy" id="2763050"/>
    <lineage>
        <taxon>Bacteria</taxon>
        <taxon>Bacillati</taxon>
        <taxon>Bacillota</taxon>
        <taxon>Clostridia</taxon>
        <taxon>Lachnospirales</taxon>
        <taxon>Lachnospiraceae</taxon>
        <taxon>Hungatella</taxon>
    </lineage>
</organism>
<accession>A0ABR7HCR8</accession>
<evidence type="ECO:0000313" key="2">
    <source>
        <dbReference type="Proteomes" id="UP000634672"/>
    </source>
</evidence>
<comment type="caution">
    <text evidence="1">The sequence shown here is derived from an EMBL/GenBank/DDBJ whole genome shotgun (WGS) entry which is preliminary data.</text>
</comment>
<reference evidence="1 2" key="1">
    <citation type="submission" date="2020-08" db="EMBL/GenBank/DDBJ databases">
        <title>Genome public.</title>
        <authorList>
            <person name="Liu C."/>
            <person name="Sun Q."/>
        </authorList>
    </citation>
    <scope>NUCLEOTIDE SEQUENCE [LARGE SCALE GENOMIC DNA]</scope>
    <source>
        <strain evidence="1 2">NSJ-66</strain>
    </source>
</reference>
<dbReference type="Proteomes" id="UP000634672">
    <property type="component" value="Unassembled WGS sequence"/>
</dbReference>
<dbReference type="EMBL" id="JACOPB010000014">
    <property type="protein sequence ID" value="MBC5710974.1"/>
    <property type="molecule type" value="Genomic_DNA"/>
</dbReference>
<evidence type="ECO:0000313" key="1">
    <source>
        <dbReference type="EMBL" id="MBC5710974.1"/>
    </source>
</evidence>